<keyword evidence="5" id="KW-0418">Kinase</keyword>
<dbReference type="InterPro" id="IPR050482">
    <property type="entry name" value="Sensor_HK_TwoCompSys"/>
</dbReference>
<feature type="transmembrane region" description="Helical" evidence="9">
    <location>
        <begin position="60"/>
        <end position="82"/>
    </location>
</feature>
<gene>
    <name evidence="11" type="ORF">IDF66_12410</name>
</gene>
<evidence type="ECO:0000313" key="11">
    <source>
        <dbReference type="EMBL" id="MBD1320385.1"/>
    </source>
</evidence>
<dbReference type="Gene3D" id="3.30.565.10">
    <property type="entry name" value="Histidine kinase-like ATPase, C-terminal domain"/>
    <property type="match status" value="1"/>
</dbReference>
<sequence>MASSSSPAPLLGLAELADEQRIDTILIDHALQGIRIQVLLRLLLSVFALLSVALEPPVHSAGICIAIAAVYVAWCVGGVFLAPRAGLIAIRFSWVALLLDLVVLVAVTAIASQSDEISWTADVLVTGFAIVPMIAAISMRPMVCAAVVVPTVAVYFVANAIARVPNGRPWSVILLSTLVIGILALGAVALSRLQRSRVVTIGSLAAERSRLLDEVMQIEHRERRELAEHLHDGALQYVLGARQELAVLEGGSPDPQVVGRIDEALRESARLLRSTLGELHPAVLEQSGLAVALADLADSIERRSTFTVSVDTVGWPDGIRTPVDAVLFASARELLTNVVKHAQAATVQLTAEVDEGRARVVVVDDGVGVDPHLLDQRVAGGHIGLVSRRVRLEGQGGRLSVAPHPAGGTVAIAEVPVGQL</sequence>
<keyword evidence="4 9" id="KW-0812">Transmembrane</keyword>
<dbReference type="GO" id="GO:0005524">
    <property type="term" value="F:ATP binding"/>
    <property type="evidence" value="ECO:0007669"/>
    <property type="project" value="UniProtKB-KW"/>
</dbReference>
<evidence type="ECO:0000256" key="1">
    <source>
        <dbReference type="ARBA" id="ARBA00004651"/>
    </source>
</evidence>
<dbReference type="Proteomes" id="UP000602395">
    <property type="component" value="Unassembled WGS sequence"/>
</dbReference>
<evidence type="ECO:0000259" key="10">
    <source>
        <dbReference type="PROSITE" id="PS50109"/>
    </source>
</evidence>
<evidence type="ECO:0000313" key="12">
    <source>
        <dbReference type="Proteomes" id="UP000602395"/>
    </source>
</evidence>
<dbReference type="PROSITE" id="PS50109">
    <property type="entry name" value="HIS_KIN"/>
    <property type="match status" value="1"/>
</dbReference>
<comment type="subcellular location">
    <subcellularLocation>
        <location evidence="1">Cell membrane</location>
        <topology evidence="1">Multi-pass membrane protein</topology>
    </subcellularLocation>
</comment>
<keyword evidence="3" id="KW-0808">Transferase</keyword>
<keyword evidence="12" id="KW-1185">Reference proteome</keyword>
<keyword evidence="7" id="KW-0902">Two-component regulatory system</keyword>
<keyword evidence="11" id="KW-0067">ATP-binding</keyword>
<evidence type="ECO:0000256" key="4">
    <source>
        <dbReference type="ARBA" id="ARBA00022692"/>
    </source>
</evidence>
<keyword evidence="8 9" id="KW-0472">Membrane</keyword>
<reference evidence="11 12" key="1">
    <citation type="submission" date="2020-09" db="EMBL/GenBank/DDBJ databases">
        <title>Novel species in genus Gordonia.</title>
        <authorList>
            <person name="Zhang G."/>
        </authorList>
    </citation>
    <scope>NUCLEOTIDE SEQUENCE [LARGE SCALE GENOMIC DNA]</scope>
    <source>
        <strain evidence="11 12">ON-33</strain>
    </source>
</reference>
<keyword evidence="2" id="KW-1003">Cell membrane</keyword>
<comment type="caution">
    <text evidence="11">The sequence shown here is derived from an EMBL/GenBank/DDBJ whole genome shotgun (WGS) entry which is preliminary data.</text>
</comment>
<name>A0ABR7WCM8_9ACTN</name>
<dbReference type="PANTHER" id="PTHR24421">
    <property type="entry name" value="NITRATE/NITRITE SENSOR PROTEIN NARX-RELATED"/>
    <property type="match status" value="1"/>
</dbReference>
<evidence type="ECO:0000256" key="9">
    <source>
        <dbReference type="SAM" id="Phobius"/>
    </source>
</evidence>
<keyword evidence="11" id="KW-0547">Nucleotide-binding</keyword>
<dbReference type="InterPro" id="IPR036890">
    <property type="entry name" value="HATPase_C_sf"/>
</dbReference>
<evidence type="ECO:0000256" key="7">
    <source>
        <dbReference type="ARBA" id="ARBA00023012"/>
    </source>
</evidence>
<protein>
    <submittedName>
        <fullName evidence="11">ATP-binding protein</fullName>
    </submittedName>
</protein>
<keyword evidence="6 9" id="KW-1133">Transmembrane helix</keyword>
<evidence type="ECO:0000256" key="8">
    <source>
        <dbReference type="ARBA" id="ARBA00023136"/>
    </source>
</evidence>
<accession>A0ABR7WCM8</accession>
<dbReference type="Pfam" id="PF02518">
    <property type="entry name" value="HATPase_c"/>
    <property type="match status" value="1"/>
</dbReference>
<feature type="transmembrane region" description="Helical" evidence="9">
    <location>
        <begin position="143"/>
        <end position="164"/>
    </location>
</feature>
<feature type="domain" description="Histidine kinase" evidence="10">
    <location>
        <begin position="333"/>
        <end position="419"/>
    </location>
</feature>
<feature type="transmembrane region" description="Helical" evidence="9">
    <location>
        <begin position="94"/>
        <end position="111"/>
    </location>
</feature>
<dbReference type="PANTHER" id="PTHR24421:SF37">
    <property type="entry name" value="SENSOR HISTIDINE KINASE NARS"/>
    <property type="match status" value="1"/>
</dbReference>
<proteinExistence type="predicted"/>
<evidence type="ECO:0000256" key="5">
    <source>
        <dbReference type="ARBA" id="ARBA00022777"/>
    </source>
</evidence>
<evidence type="ECO:0000256" key="2">
    <source>
        <dbReference type="ARBA" id="ARBA00022475"/>
    </source>
</evidence>
<feature type="transmembrane region" description="Helical" evidence="9">
    <location>
        <begin position="170"/>
        <end position="190"/>
    </location>
</feature>
<organism evidence="11 12">
    <name type="scientific">Gordonia hankookensis</name>
    <dbReference type="NCBI Taxonomy" id="589403"/>
    <lineage>
        <taxon>Bacteria</taxon>
        <taxon>Bacillati</taxon>
        <taxon>Actinomycetota</taxon>
        <taxon>Actinomycetes</taxon>
        <taxon>Mycobacteriales</taxon>
        <taxon>Gordoniaceae</taxon>
        <taxon>Gordonia</taxon>
    </lineage>
</organism>
<dbReference type="EMBL" id="JACWMS010000002">
    <property type="protein sequence ID" value="MBD1320385.1"/>
    <property type="molecule type" value="Genomic_DNA"/>
</dbReference>
<evidence type="ECO:0000256" key="6">
    <source>
        <dbReference type="ARBA" id="ARBA00022989"/>
    </source>
</evidence>
<dbReference type="RefSeq" id="WP_190267054.1">
    <property type="nucleotide sequence ID" value="NZ_BAABAD010000004.1"/>
</dbReference>
<dbReference type="InterPro" id="IPR003594">
    <property type="entry name" value="HATPase_dom"/>
</dbReference>
<dbReference type="SUPFAM" id="SSF55874">
    <property type="entry name" value="ATPase domain of HSP90 chaperone/DNA topoisomerase II/histidine kinase"/>
    <property type="match status" value="1"/>
</dbReference>
<feature type="transmembrane region" description="Helical" evidence="9">
    <location>
        <begin position="117"/>
        <end position="136"/>
    </location>
</feature>
<evidence type="ECO:0000256" key="3">
    <source>
        <dbReference type="ARBA" id="ARBA00022679"/>
    </source>
</evidence>
<dbReference type="InterPro" id="IPR005467">
    <property type="entry name" value="His_kinase_dom"/>
</dbReference>